<accession>A0A517NX89</accession>
<dbReference type="EMBL" id="CP036526">
    <property type="protein sequence ID" value="QDT11750.1"/>
    <property type="molecule type" value="Genomic_DNA"/>
</dbReference>
<sequence precursor="true">MKFTFTKRLLALLALAFVAQTSSADTAFQELLVGEAADTHVFSQAVSDASPAEVQLVSATAFQNEPYADQNIATLESRIASLESNASGRHSCQPNVVPSTRVSTNCIGCPVNYAGFDFAILKPNVGAISGAIPPLAIAGSVTSTMDFDLAPRVYFGRERADGLGFRATYFNFDDTSDPSDLGVETGLELHTLDLEVTSRLKFCGSDLLLSTGFRYADVNQSYELPGLGSLEFDSDGAGLTVGGRYTRSLGQTAWDLSVSGRASLLLTDNELAIPGLVSVVAEESTMKIWEAKVGVSRSRELASGALFVSEFAFETQNWDAAAIAGIIGNEFSLYGPTFRFGINR</sequence>
<feature type="signal peptide" evidence="1">
    <location>
        <begin position="1"/>
        <end position="24"/>
    </location>
</feature>
<keyword evidence="1" id="KW-0732">Signal</keyword>
<reference evidence="2 3" key="1">
    <citation type="submission" date="2019-02" db="EMBL/GenBank/DDBJ databases">
        <title>Deep-cultivation of Planctomycetes and their phenomic and genomic characterization uncovers novel biology.</title>
        <authorList>
            <person name="Wiegand S."/>
            <person name="Jogler M."/>
            <person name="Boedeker C."/>
            <person name="Pinto D."/>
            <person name="Vollmers J."/>
            <person name="Rivas-Marin E."/>
            <person name="Kohn T."/>
            <person name="Peeters S.H."/>
            <person name="Heuer A."/>
            <person name="Rast P."/>
            <person name="Oberbeckmann S."/>
            <person name="Bunk B."/>
            <person name="Jeske O."/>
            <person name="Meyerdierks A."/>
            <person name="Storesund J.E."/>
            <person name="Kallscheuer N."/>
            <person name="Luecker S."/>
            <person name="Lage O.M."/>
            <person name="Pohl T."/>
            <person name="Merkel B.J."/>
            <person name="Hornburger P."/>
            <person name="Mueller R.-W."/>
            <person name="Bruemmer F."/>
            <person name="Labrenz M."/>
            <person name="Spormann A.M."/>
            <person name="Op den Camp H."/>
            <person name="Overmann J."/>
            <person name="Amann R."/>
            <person name="Jetten M.S.M."/>
            <person name="Mascher T."/>
            <person name="Medema M.H."/>
            <person name="Devos D.P."/>
            <person name="Kaster A.-K."/>
            <person name="Ovreas L."/>
            <person name="Rohde M."/>
            <person name="Galperin M.Y."/>
            <person name="Jogler C."/>
        </authorList>
    </citation>
    <scope>NUCLEOTIDE SEQUENCE [LARGE SCALE GENOMIC DNA]</scope>
    <source>
        <strain evidence="2 3">K23_9</strain>
    </source>
</reference>
<organism evidence="2 3">
    <name type="scientific">Stieleria marina</name>
    <dbReference type="NCBI Taxonomy" id="1930275"/>
    <lineage>
        <taxon>Bacteria</taxon>
        <taxon>Pseudomonadati</taxon>
        <taxon>Planctomycetota</taxon>
        <taxon>Planctomycetia</taxon>
        <taxon>Pirellulales</taxon>
        <taxon>Pirellulaceae</taxon>
        <taxon>Stieleria</taxon>
    </lineage>
</organism>
<name>A0A517NX89_9BACT</name>
<gene>
    <name evidence="2" type="ORF">K239x_37500</name>
</gene>
<proteinExistence type="predicted"/>
<evidence type="ECO:0000313" key="3">
    <source>
        <dbReference type="Proteomes" id="UP000319817"/>
    </source>
</evidence>
<dbReference type="RefSeq" id="WP_145419535.1">
    <property type="nucleotide sequence ID" value="NZ_CP036526.1"/>
</dbReference>
<dbReference type="AlphaFoldDB" id="A0A517NX89"/>
<keyword evidence="3" id="KW-1185">Reference proteome</keyword>
<feature type="chain" id="PRO_5022188425" evidence="1">
    <location>
        <begin position="25"/>
        <end position="344"/>
    </location>
</feature>
<dbReference type="Proteomes" id="UP000319817">
    <property type="component" value="Chromosome"/>
</dbReference>
<evidence type="ECO:0000313" key="2">
    <source>
        <dbReference type="EMBL" id="QDT11750.1"/>
    </source>
</evidence>
<evidence type="ECO:0000256" key="1">
    <source>
        <dbReference type="SAM" id="SignalP"/>
    </source>
</evidence>
<dbReference type="OrthoDB" id="271223at2"/>
<protein>
    <submittedName>
        <fullName evidence="2">Uncharacterized protein</fullName>
    </submittedName>
</protein>